<evidence type="ECO:0000313" key="4">
    <source>
        <dbReference type="Proteomes" id="UP000315389"/>
    </source>
</evidence>
<dbReference type="Gene3D" id="3.30.70.100">
    <property type="match status" value="1"/>
</dbReference>
<dbReference type="SUPFAM" id="SSF55008">
    <property type="entry name" value="HMA, heavy metal-associated domain"/>
    <property type="match status" value="1"/>
</dbReference>
<dbReference type="PROSITE" id="PS01047">
    <property type="entry name" value="HMA_1"/>
    <property type="match status" value="1"/>
</dbReference>
<name>A0A542ZP57_RARFA</name>
<dbReference type="InterPro" id="IPR006121">
    <property type="entry name" value="HMA_dom"/>
</dbReference>
<keyword evidence="4" id="KW-1185">Reference proteome</keyword>
<dbReference type="OrthoDB" id="9813965at2"/>
<proteinExistence type="predicted"/>
<evidence type="ECO:0000256" key="1">
    <source>
        <dbReference type="ARBA" id="ARBA00022723"/>
    </source>
</evidence>
<dbReference type="PROSITE" id="PS50846">
    <property type="entry name" value="HMA_2"/>
    <property type="match status" value="1"/>
</dbReference>
<dbReference type="GO" id="GO:0046872">
    <property type="term" value="F:metal ion binding"/>
    <property type="evidence" value="ECO:0007669"/>
    <property type="project" value="UniProtKB-KW"/>
</dbReference>
<evidence type="ECO:0000259" key="2">
    <source>
        <dbReference type="PROSITE" id="PS50846"/>
    </source>
</evidence>
<organism evidence="3 4">
    <name type="scientific">Rarobacter faecitabidus</name>
    <dbReference type="NCBI Taxonomy" id="13243"/>
    <lineage>
        <taxon>Bacteria</taxon>
        <taxon>Bacillati</taxon>
        <taxon>Actinomycetota</taxon>
        <taxon>Actinomycetes</taxon>
        <taxon>Micrococcales</taxon>
        <taxon>Rarobacteraceae</taxon>
        <taxon>Rarobacter</taxon>
    </lineage>
</organism>
<feature type="domain" description="HMA" evidence="2">
    <location>
        <begin position="2"/>
        <end position="70"/>
    </location>
</feature>
<dbReference type="InterPro" id="IPR036163">
    <property type="entry name" value="HMA_dom_sf"/>
</dbReference>
<dbReference type="Proteomes" id="UP000315389">
    <property type="component" value="Unassembled WGS sequence"/>
</dbReference>
<protein>
    <submittedName>
        <fullName evidence="3">Copper ion binding protein</fullName>
    </submittedName>
</protein>
<dbReference type="InterPro" id="IPR017969">
    <property type="entry name" value="Heavy-metal-associated_CS"/>
</dbReference>
<accession>A0A542ZP57</accession>
<keyword evidence="1" id="KW-0479">Metal-binding</keyword>
<dbReference type="EMBL" id="VFOS01000002">
    <property type="protein sequence ID" value="TQL62143.1"/>
    <property type="molecule type" value="Genomic_DNA"/>
</dbReference>
<dbReference type="Pfam" id="PF00403">
    <property type="entry name" value="HMA"/>
    <property type="match status" value="1"/>
</dbReference>
<dbReference type="CDD" id="cd00371">
    <property type="entry name" value="HMA"/>
    <property type="match status" value="1"/>
</dbReference>
<evidence type="ECO:0000313" key="3">
    <source>
        <dbReference type="EMBL" id="TQL62143.1"/>
    </source>
</evidence>
<dbReference type="RefSeq" id="WP_142121190.1">
    <property type="nucleotide sequence ID" value="NZ_BAAASV010000002.1"/>
</dbReference>
<gene>
    <name evidence="3" type="ORF">FB461_1780</name>
</gene>
<comment type="caution">
    <text evidence="3">The sequence shown here is derived from an EMBL/GenBank/DDBJ whole genome shotgun (WGS) entry which is preliminary data.</text>
</comment>
<reference evidence="3 4" key="1">
    <citation type="submission" date="2019-06" db="EMBL/GenBank/DDBJ databases">
        <title>Sequencing the genomes of 1000 actinobacteria strains.</title>
        <authorList>
            <person name="Klenk H.-P."/>
        </authorList>
    </citation>
    <scope>NUCLEOTIDE SEQUENCE [LARGE SCALE GENOMIC DNA]</scope>
    <source>
        <strain evidence="3 4">DSM 4813</strain>
    </source>
</reference>
<sequence length="103" mass="9931">MTTTTLKVNGMTCGHCVNAVTTELSALDGVSEVKVDLSAGQTSTVTVTSGAALSDDEIAAAIDEAGYSLAEPVKASGPNFISLTSADAEPAGGCGCGGCGCGA</sequence>
<dbReference type="AlphaFoldDB" id="A0A542ZP57"/>
<dbReference type="FunFam" id="3.30.70.100:FF:000001">
    <property type="entry name" value="ATPase copper transporting beta"/>
    <property type="match status" value="1"/>
</dbReference>